<protein>
    <submittedName>
        <fullName evidence="1">Uncharacterized protein</fullName>
    </submittedName>
</protein>
<name>A0A0C3AN13_PILCF</name>
<accession>A0A0C3AN13</accession>
<proteinExistence type="predicted"/>
<dbReference type="AlphaFoldDB" id="A0A0C3AN13"/>
<sequence length="205" mass="22316">MANPSIALTEDDLNGLILSAKTERETSELHARSPAHLTALISHIRARQPKERIDLKQGRGAYGSSFDISKSTIYLSVFTNSEKDEPISKDLTLTCSLWHIFHYYLTGAAGSVTVSVSVEYGDMSAQAYVTEYNDPGQTMAEWTHGKIGAVFQTLLEDLGAGASVAGAVEMIEALLGNAYLDAKVEDYGSLREIIDKKLEGDEEPN</sequence>
<reference evidence="1 2" key="1">
    <citation type="submission" date="2014-04" db="EMBL/GenBank/DDBJ databases">
        <authorList>
            <consortium name="DOE Joint Genome Institute"/>
            <person name="Kuo A."/>
            <person name="Tarkka M."/>
            <person name="Buscot F."/>
            <person name="Kohler A."/>
            <person name="Nagy L.G."/>
            <person name="Floudas D."/>
            <person name="Copeland A."/>
            <person name="Barry K.W."/>
            <person name="Cichocki N."/>
            <person name="Veneault-Fourrey C."/>
            <person name="LaButti K."/>
            <person name="Lindquist E.A."/>
            <person name="Lipzen A."/>
            <person name="Lundell T."/>
            <person name="Morin E."/>
            <person name="Murat C."/>
            <person name="Sun H."/>
            <person name="Tunlid A."/>
            <person name="Henrissat B."/>
            <person name="Grigoriev I.V."/>
            <person name="Hibbett D.S."/>
            <person name="Martin F."/>
            <person name="Nordberg H.P."/>
            <person name="Cantor M.N."/>
            <person name="Hua S.X."/>
        </authorList>
    </citation>
    <scope>NUCLEOTIDE SEQUENCE [LARGE SCALE GENOMIC DNA]</scope>
    <source>
        <strain evidence="1 2">F 1598</strain>
    </source>
</reference>
<dbReference type="Proteomes" id="UP000054166">
    <property type="component" value="Unassembled WGS sequence"/>
</dbReference>
<gene>
    <name evidence="1" type="ORF">PILCRDRAFT_680247</name>
</gene>
<dbReference type="InParanoid" id="A0A0C3AN13"/>
<evidence type="ECO:0000313" key="1">
    <source>
        <dbReference type="EMBL" id="KIM75288.1"/>
    </source>
</evidence>
<dbReference type="EMBL" id="KN833048">
    <property type="protein sequence ID" value="KIM75288.1"/>
    <property type="molecule type" value="Genomic_DNA"/>
</dbReference>
<evidence type="ECO:0000313" key="2">
    <source>
        <dbReference type="Proteomes" id="UP000054166"/>
    </source>
</evidence>
<organism evidence="1 2">
    <name type="scientific">Piloderma croceum (strain F 1598)</name>
    <dbReference type="NCBI Taxonomy" id="765440"/>
    <lineage>
        <taxon>Eukaryota</taxon>
        <taxon>Fungi</taxon>
        <taxon>Dikarya</taxon>
        <taxon>Basidiomycota</taxon>
        <taxon>Agaricomycotina</taxon>
        <taxon>Agaricomycetes</taxon>
        <taxon>Agaricomycetidae</taxon>
        <taxon>Atheliales</taxon>
        <taxon>Atheliaceae</taxon>
        <taxon>Piloderma</taxon>
    </lineage>
</organism>
<keyword evidence="2" id="KW-1185">Reference proteome</keyword>
<dbReference type="HOGENOM" id="CLU_1337955_0_0_1"/>
<reference evidence="2" key="2">
    <citation type="submission" date="2015-01" db="EMBL/GenBank/DDBJ databases">
        <title>Evolutionary Origins and Diversification of the Mycorrhizal Mutualists.</title>
        <authorList>
            <consortium name="DOE Joint Genome Institute"/>
            <consortium name="Mycorrhizal Genomics Consortium"/>
            <person name="Kohler A."/>
            <person name="Kuo A."/>
            <person name="Nagy L.G."/>
            <person name="Floudas D."/>
            <person name="Copeland A."/>
            <person name="Barry K.W."/>
            <person name="Cichocki N."/>
            <person name="Veneault-Fourrey C."/>
            <person name="LaButti K."/>
            <person name="Lindquist E.A."/>
            <person name="Lipzen A."/>
            <person name="Lundell T."/>
            <person name="Morin E."/>
            <person name="Murat C."/>
            <person name="Riley R."/>
            <person name="Ohm R."/>
            <person name="Sun H."/>
            <person name="Tunlid A."/>
            <person name="Henrissat B."/>
            <person name="Grigoriev I.V."/>
            <person name="Hibbett D.S."/>
            <person name="Martin F."/>
        </authorList>
    </citation>
    <scope>NUCLEOTIDE SEQUENCE [LARGE SCALE GENOMIC DNA]</scope>
    <source>
        <strain evidence="2">F 1598</strain>
    </source>
</reference>